<proteinExistence type="predicted"/>
<protein>
    <submittedName>
        <fullName evidence="1">Uncharacterized protein</fullName>
    </submittedName>
</protein>
<evidence type="ECO:0000313" key="2">
    <source>
        <dbReference type="Proteomes" id="UP000814128"/>
    </source>
</evidence>
<comment type="caution">
    <text evidence="1">The sequence shown here is derived from an EMBL/GenBank/DDBJ whole genome shotgun (WGS) entry which is preliminary data.</text>
</comment>
<name>A0ACB8QER4_9AGAM</name>
<dbReference type="EMBL" id="MU273637">
    <property type="protein sequence ID" value="KAI0030142.1"/>
    <property type="molecule type" value="Genomic_DNA"/>
</dbReference>
<gene>
    <name evidence="1" type="ORF">K488DRAFT_88035</name>
</gene>
<sequence>MVRAPLSTGGGARFPYPKDVWSPAGGWWSQPKAWKFNTAVLFGGILVTTLGIAVVSWDREKRYVMPNRWIPSMMFERQFRQDPDAKKVAEKFSGSP</sequence>
<dbReference type="Proteomes" id="UP000814128">
    <property type="component" value="Unassembled WGS sequence"/>
</dbReference>
<reference evidence="1" key="1">
    <citation type="submission" date="2021-02" db="EMBL/GenBank/DDBJ databases">
        <authorList>
            <consortium name="DOE Joint Genome Institute"/>
            <person name="Ahrendt S."/>
            <person name="Looney B.P."/>
            <person name="Miyauchi S."/>
            <person name="Morin E."/>
            <person name="Drula E."/>
            <person name="Courty P.E."/>
            <person name="Chicoki N."/>
            <person name="Fauchery L."/>
            <person name="Kohler A."/>
            <person name="Kuo A."/>
            <person name="Labutti K."/>
            <person name="Pangilinan J."/>
            <person name="Lipzen A."/>
            <person name="Riley R."/>
            <person name="Andreopoulos W."/>
            <person name="He G."/>
            <person name="Johnson J."/>
            <person name="Barry K.W."/>
            <person name="Grigoriev I.V."/>
            <person name="Nagy L."/>
            <person name="Hibbett D."/>
            <person name="Henrissat B."/>
            <person name="Matheny P.B."/>
            <person name="Labbe J."/>
            <person name="Martin F."/>
        </authorList>
    </citation>
    <scope>NUCLEOTIDE SEQUENCE</scope>
    <source>
        <strain evidence="1">EC-137</strain>
    </source>
</reference>
<reference evidence="1" key="2">
    <citation type="journal article" date="2022" name="New Phytol.">
        <title>Evolutionary transition to the ectomycorrhizal habit in the genomes of a hyperdiverse lineage of mushroom-forming fungi.</title>
        <authorList>
            <person name="Looney B."/>
            <person name="Miyauchi S."/>
            <person name="Morin E."/>
            <person name="Drula E."/>
            <person name="Courty P.E."/>
            <person name="Kohler A."/>
            <person name="Kuo A."/>
            <person name="LaButti K."/>
            <person name="Pangilinan J."/>
            <person name="Lipzen A."/>
            <person name="Riley R."/>
            <person name="Andreopoulos W."/>
            <person name="He G."/>
            <person name="Johnson J."/>
            <person name="Nolan M."/>
            <person name="Tritt A."/>
            <person name="Barry K.W."/>
            <person name="Grigoriev I.V."/>
            <person name="Nagy L.G."/>
            <person name="Hibbett D."/>
            <person name="Henrissat B."/>
            <person name="Matheny P.B."/>
            <person name="Labbe J."/>
            <person name="Martin F.M."/>
        </authorList>
    </citation>
    <scope>NUCLEOTIDE SEQUENCE</scope>
    <source>
        <strain evidence="1">EC-137</strain>
    </source>
</reference>
<keyword evidence="2" id="KW-1185">Reference proteome</keyword>
<evidence type="ECO:0000313" key="1">
    <source>
        <dbReference type="EMBL" id="KAI0030142.1"/>
    </source>
</evidence>
<organism evidence="1 2">
    <name type="scientific">Vararia minispora EC-137</name>
    <dbReference type="NCBI Taxonomy" id="1314806"/>
    <lineage>
        <taxon>Eukaryota</taxon>
        <taxon>Fungi</taxon>
        <taxon>Dikarya</taxon>
        <taxon>Basidiomycota</taxon>
        <taxon>Agaricomycotina</taxon>
        <taxon>Agaricomycetes</taxon>
        <taxon>Russulales</taxon>
        <taxon>Lachnocladiaceae</taxon>
        <taxon>Vararia</taxon>
    </lineage>
</organism>
<accession>A0ACB8QER4</accession>